<dbReference type="Gene3D" id="3.30.160.670">
    <property type="match status" value="1"/>
</dbReference>
<keyword evidence="4" id="KW-1185">Reference proteome</keyword>
<reference evidence="3" key="1">
    <citation type="submission" date="2022-01" db="EMBL/GenBank/DDBJ databases">
        <title>Colwellia maritima, isolated from seawater.</title>
        <authorList>
            <person name="Kristyanto S."/>
            <person name="Jung J."/>
            <person name="Jeon C.O."/>
        </authorList>
    </citation>
    <scope>NUCLEOTIDE SEQUENCE</scope>
    <source>
        <strain evidence="3">MSW7</strain>
    </source>
</reference>
<protein>
    <submittedName>
        <fullName evidence="3">DUF4136 domain-containing protein</fullName>
    </submittedName>
</protein>
<evidence type="ECO:0000256" key="1">
    <source>
        <dbReference type="SAM" id="SignalP"/>
    </source>
</evidence>
<dbReference type="PROSITE" id="PS51257">
    <property type="entry name" value="PROKAR_LIPOPROTEIN"/>
    <property type="match status" value="1"/>
</dbReference>
<dbReference type="RefSeq" id="WP_242286915.1">
    <property type="nucleotide sequence ID" value="NZ_JAKKSL010000002.1"/>
</dbReference>
<proteinExistence type="predicted"/>
<comment type="caution">
    <text evidence="3">The sequence shown here is derived from an EMBL/GenBank/DDBJ whole genome shotgun (WGS) entry which is preliminary data.</text>
</comment>
<dbReference type="Proteomes" id="UP001139646">
    <property type="component" value="Unassembled WGS sequence"/>
</dbReference>
<evidence type="ECO:0000313" key="3">
    <source>
        <dbReference type="EMBL" id="MCI2284484.1"/>
    </source>
</evidence>
<evidence type="ECO:0000259" key="2">
    <source>
        <dbReference type="Pfam" id="PF13590"/>
    </source>
</evidence>
<dbReference type="Pfam" id="PF13590">
    <property type="entry name" value="DUF4136"/>
    <property type="match status" value="1"/>
</dbReference>
<accession>A0ABS9X2T0</accession>
<evidence type="ECO:0000313" key="4">
    <source>
        <dbReference type="Proteomes" id="UP001139646"/>
    </source>
</evidence>
<organism evidence="3 4">
    <name type="scientific">Colwellia maritima</name>
    <dbReference type="NCBI Taxonomy" id="2912588"/>
    <lineage>
        <taxon>Bacteria</taxon>
        <taxon>Pseudomonadati</taxon>
        <taxon>Pseudomonadota</taxon>
        <taxon>Gammaproteobacteria</taxon>
        <taxon>Alteromonadales</taxon>
        <taxon>Colwelliaceae</taxon>
        <taxon>Colwellia</taxon>
    </lineage>
</organism>
<dbReference type="InterPro" id="IPR025411">
    <property type="entry name" value="DUF4136"/>
</dbReference>
<name>A0ABS9X2T0_9GAMM</name>
<keyword evidence="1" id="KW-0732">Signal</keyword>
<sequence length="190" mass="21917">MYHLKKVLVMTLVIFVASCAANYKTKVYFDKNTEINTENYKTFAWLTDTKIMAATEDFNPVMKLRVDKEIEQAFNSQGYKLIENAEEADFTISYTVGSRDKVTISHYPFSYRGRFGWGRGYYNGMFGAMMSNDTELRQYTEGKLAIDVFDVKSHQPAWHGQATKRLNSRDQETPSAVIKDIVKEVVSQFH</sequence>
<dbReference type="EMBL" id="JAKKSL010000002">
    <property type="protein sequence ID" value="MCI2284484.1"/>
    <property type="molecule type" value="Genomic_DNA"/>
</dbReference>
<feature type="signal peptide" evidence="1">
    <location>
        <begin position="1"/>
        <end position="20"/>
    </location>
</feature>
<gene>
    <name evidence="3" type="ORF">L3081_15155</name>
</gene>
<feature type="chain" id="PRO_5045758928" evidence="1">
    <location>
        <begin position="21"/>
        <end position="190"/>
    </location>
</feature>
<feature type="domain" description="DUF4136" evidence="2">
    <location>
        <begin position="29"/>
        <end position="189"/>
    </location>
</feature>